<dbReference type="Gene3D" id="3.40.50.720">
    <property type="entry name" value="NAD(P)-binding Rossmann-like Domain"/>
    <property type="match status" value="1"/>
</dbReference>
<dbReference type="STRING" id="699431.SY89_00602"/>
<dbReference type="Proteomes" id="UP000050535">
    <property type="component" value="Unassembled WGS sequence"/>
</dbReference>
<keyword evidence="2" id="KW-0548">Nucleotidyltransferase</keyword>
<dbReference type="InterPro" id="IPR035985">
    <property type="entry name" value="Ubiquitin-activating_enz"/>
</dbReference>
<dbReference type="GO" id="GO:0008641">
    <property type="term" value="F:ubiquitin-like modifier activating enzyme activity"/>
    <property type="evidence" value="ECO:0007669"/>
    <property type="project" value="InterPro"/>
</dbReference>
<dbReference type="AlphaFoldDB" id="A0A0P7HT98"/>
<evidence type="ECO:0000259" key="1">
    <source>
        <dbReference type="Pfam" id="PF00899"/>
    </source>
</evidence>
<protein>
    <submittedName>
        <fullName evidence="2">Putative adenylyltransferase</fullName>
        <ecNumber evidence="2">2.7.7.-</ecNumber>
    </submittedName>
</protein>
<proteinExistence type="predicted"/>
<dbReference type="InterPro" id="IPR000594">
    <property type="entry name" value="ThiF_NAD_FAD-bd"/>
</dbReference>
<evidence type="ECO:0000313" key="3">
    <source>
        <dbReference type="Proteomes" id="UP000050535"/>
    </source>
</evidence>
<reference evidence="3" key="1">
    <citation type="submission" date="2013-11" db="EMBL/GenBank/DDBJ databases">
        <authorList>
            <person name="Hoang H.T."/>
            <person name="Killian M.L."/>
            <person name="Madson D.M."/>
            <person name="Arruda P.H.E."/>
            <person name="Sun D."/>
            <person name="Schwartz K.J."/>
            <person name="Yoon K."/>
        </authorList>
    </citation>
    <scope>NUCLEOTIDE SEQUENCE [LARGE SCALE GENOMIC DNA]</scope>
    <source>
        <strain evidence="3">CDK2</strain>
    </source>
</reference>
<dbReference type="EC" id="2.7.7.-" evidence="2"/>
<gene>
    <name evidence="2" type="primary">moeB_1</name>
    <name evidence="2" type="ORF">SY89_00602</name>
</gene>
<accession>A0A0P7HT98</accession>
<comment type="caution">
    <text evidence="2">The sequence shown here is derived from an EMBL/GenBank/DDBJ whole genome shotgun (WGS) entry which is preliminary data.</text>
</comment>
<dbReference type="GO" id="GO:0016779">
    <property type="term" value="F:nucleotidyltransferase activity"/>
    <property type="evidence" value="ECO:0007669"/>
    <property type="project" value="UniProtKB-KW"/>
</dbReference>
<dbReference type="SUPFAM" id="SSF69572">
    <property type="entry name" value="Activating enzymes of the ubiquitin-like proteins"/>
    <property type="match status" value="1"/>
</dbReference>
<sequence>MLPGTVGCLQATEAVKVLLGLGDPLTGRLLFYDARELSFETVPYQQNPDCPVCGDGGIDDLAGIDYAGGCEVACD</sequence>
<name>A0A0P7HT98_9EURY</name>
<feature type="domain" description="THIF-type NAD/FAD binding fold" evidence="1">
    <location>
        <begin position="2"/>
        <end position="52"/>
    </location>
</feature>
<organism evidence="2 3">
    <name type="scientific">Halolamina pelagica</name>
    <dbReference type="NCBI Taxonomy" id="699431"/>
    <lineage>
        <taxon>Archaea</taxon>
        <taxon>Methanobacteriati</taxon>
        <taxon>Methanobacteriota</taxon>
        <taxon>Stenosarchaea group</taxon>
        <taxon>Halobacteria</taxon>
        <taxon>Halobacteriales</taxon>
        <taxon>Haloferacaceae</taxon>
    </lineage>
</organism>
<keyword evidence="2" id="KW-0808">Transferase</keyword>
<dbReference type="EMBL" id="LGUC01000001">
    <property type="protein sequence ID" value="KPN29882.1"/>
    <property type="molecule type" value="Genomic_DNA"/>
</dbReference>
<evidence type="ECO:0000313" key="2">
    <source>
        <dbReference type="EMBL" id="KPN29882.1"/>
    </source>
</evidence>
<keyword evidence="3" id="KW-1185">Reference proteome</keyword>
<dbReference type="Pfam" id="PF00899">
    <property type="entry name" value="ThiF"/>
    <property type="match status" value="1"/>
</dbReference>
<dbReference type="PATRIC" id="fig|699431.3.peg.621"/>